<protein>
    <submittedName>
        <fullName evidence="2">DUF2934 domain-containing protein</fullName>
    </submittedName>
</protein>
<proteinExistence type="predicted"/>
<dbReference type="InterPro" id="IPR021327">
    <property type="entry name" value="DUF2934"/>
</dbReference>
<evidence type="ECO:0000256" key="1">
    <source>
        <dbReference type="SAM" id="MobiDB-lite"/>
    </source>
</evidence>
<dbReference type="Proteomes" id="UP000673197">
    <property type="component" value="Unassembled WGS sequence"/>
</dbReference>
<evidence type="ECO:0000313" key="2">
    <source>
        <dbReference type="EMBL" id="MBP0948257.1"/>
    </source>
</evidence>
<name>A0ABS4CD31_9PSED</name>
<dbReference type="EMBL" id="JAFFZW010000011">
    <property type="protein sequence ID" value="MBP0948257.1"/>
    <property type="molecule type" value="Genomic_DNA"/>
</dbReference>
<sequence length="68" mass="7745">MKMVEEDEIRKKAYELWEADGREGGGNLLPAEYWHRAREQLEAQHKSSGADMLDATEGIEPDAAMPER</sequence>
<comment type="caution">
    <text evidence="2">The sequence shown here is derived from an EMBL/GenBank/DDBJ whole genome shotgun (WGS) entry which is preliminary data.</text>
</comment>
<evidence type="ECO:0000313" key="3">
    <source>
        <dbReference type="Proteomes" id="UP000673197"/>
    </source>
</evidence>
<organism evidence="2 3">
    <name type="scientific">Pseudomonas alliivorans</name>
    <dbReference type="NCBI Taxonomy" id="2810613"/>
    <lineage>
        <taxon>Bacteria</taxon>
        <taxon>Pseudomonadati</taxon>
        <taxon>Pseudomonadota</taxon>
        <taxon>Gammaproteobacteria</taxon>
        <taxon>Pseudomonadales</taxon>
        <taxon>Pseudomonadaceae</taxon>
        <taxon>Pseudomonas</taxon>
    </lineage>
</organism>
<feature type="region of interest" description="Disordered" evidence="1">
    <location>
        <begin position="41"/>
        <end position="68"/>
    </location>
</feature>
<keyword evidence="3" id="KW-1185">Reference proteome</keyword>
<reference evidence="2 3" key="1">
    <citation type="journal article" date="2022" name="Syst. Appl. Microbiol.">
        <title>Pseudomonas alliivorans sp. nov., a plant-pathogenic bacterium isolated from onion foliage in Georgia, USA.</title>
        <authorList>
            <person name="Zhao M."/>
            <person name="Tyson C."/>
            <person name="Chen H.C."/>
            <person name="Paudel S."/>
            <person name="Gitaitis R."/>
            <person name="Kvitko B."/>
            <person name="Dutta B."/>
        </authorList>
    </citation>
    <scope>NUCLEOTIDE SEQUENCE [LARGE SCALE GENOMIC DNA]</scope>
    <source>
        <strain evidence="2 3">20GA0068</strain>
    </source>
</reference>
<gene>
    <name evidence="2" type="ORF">JTJ32_23290</name>
</gene>
<accession>A0ABS4CD31</accession>
<dbReference type="Pfam" id="PF11154">
    <property type="entry name" value="DUF2934"/>
    <property type="match status" value="1"/>
</dbReference>